<comment type="caution">
    <text evidence="7">The sequence shown here is derived from an EMBL/GenBank/DDBJ whole genome shotgun (WGS) entry which is preliminary data.</text>
</comment>
<feature type="transmembrane region" description="Helical" evidence="6">
    <location>
        <begin position="105"/>
        <end position="127"/>
    </location>
</feature>
<dbReference type="EMBL" id="JABBNU010000002">
    <property type="protein sequence ID" value="NMM47573.1"/>
    <property type="molecule type" value="Genomic_DNA"/>
</dbReference>
<feature type="transmembrane region" description="Helical" evidence="6">
    <location>
        <begin position="360"/>
        <end position="382"/>
    </location>
</feature>
<name>A0A848ISY6_9BACT</name>
<dbReference type="PROSITE" id="PS01271">
    <property type="entry name" value="NA_SULFATE"/>
    <property type="match status" value="1"/>
</dbReference>
<evidence type="ECO:0000313" key="7">
    <source>
        <dbReference type="EMBL" id="NMM47573.1"/>
    </source>
</evidence>
<feature type="transmembrane region" description="Helical" evidence="6">
    <location>
        <begin position="452"/>
        <end position="471"/>
    </location>
</feature>
<keyword evidence="3 6" id="KW-0812">Transmembrane</keyword>
<feature type="transmembrane region" description="Helical" evidence="6">
    <location>
        <begin position="172"/>
        <end position="192"/>
    </location>
</feature>
<evidence type="ECO:0000256" key="5">
    <source>
        <dbReference type="ARBA" id="ARBA00023136"/>
    </source>
</evidence>
<dbReference type="InterPro" id="IPR031312">
    <property type="entry name" value="Na/sul_symport_CS"/>
</dbReference>
<dbReference type="Pfam" id="PF00939">
    <property type="entry name" value="Na_sulph_symp"/>
    <property type="match status" value="1"/>
</dbReference>
<organism evidence="7 8">
    <name type="scientific">Marinigracilibium pacificum</name>
    <dbReference type="NCBI Taxonomy" id="2729599"/>
    <lineage>
        <taxon>Bacteria</taxon>
        <taxon>Pseudomonadati</taxon>
        <taxon>Bacteroidota</taxon>
        <taxon>Cytophagia</taxon>
        <taxon>Cytophagales</taxon>
        <taxon>Flammeovirgaceae</taxon>
        <taxon>Marinigracilibium</taxon>
    </lineage>
</organism>
<evidence type="ECO:0000256" key="4">
    <source>
        <dbReference type="ARBA" id="ARBA00022989"/>
    </source>
</evidence>
<dbReference type="CDD" id="cd01115">
    <property type="entry name" value="SLC13_permease"/>
    <property type="match status" value="1"/>
</dbReference>
<feature type="transmembrane region" description="Helical" evidence="6">
    <location>
        <begin position="299"/>
        <end position="315"/>
    </location>
</feature>
<dbReference type="PANTHER" id="PTHR10283:SF82">
    <property type="entry name" value="SOLUTE CARRIER FAMILY 13 MEMBER 2"/>
    <property type="match status" value="1"/>
</dbReference>
<dbReference type="NCBIfam" id="TIGR00785">
    <property type="entry name" value="dass"/>
    <property type="match status" value="1"/>
</dbReference>
<feature type="transmembrane region" description="Helical" evidence="6">
    <location>
        <begin position="77"/>
        <end position="93"/>
    </location>
</feature>
<gene>
    <name evidence="7" type="ORF">HH304_04115</name>
</gene>
<dbReference type="Proteomes" id="UP000559010">
    <property type="component" value="Unassembled WGS sequence"/>
</dbReference>
<feature type="transmembrane region" description="Helical" evidence="6">
    <location>
        <begin position="6"/>
        <end position="24"/>
    </location>
</feature>
<feature type="transmembrane region" description="Helical" evidence="6">
    <location>
        <begin position="389"/>
        <end position="406"/>
    </location>
</feature>
<dbReference type="PANTHER" id="PTHR10283">
    <property type="entry name" value="SOLUTE CARRIER FAMILY 13 MEMBER"/>
    <property type="match status" value="1"/>
</dbReference>
<evidence type="ECO:0000256" key="3">
    <source>
        <dbReference type="ARBA" id="ARBA00022692"/>
    </source>
</evidence>
<dbReference type="AlphaFoldDB" id="A0A848ISY6"/>
<feature type="transmembrane region" description="Helical" evidence="6">
    <location>
        <begin position="133"/>
        <end position="152"/>
    </location>
</feature>
<dbReference type="GO" id="GO:0005886">
    <property type="term" value="C:plasma membrane"/>
    <property type="evidence" value="ECO:0007669"/>
    <property type="project" value="TreeGrafter"/>
</dbReference>
<feature type="transmembrane region" description="Helical" evidence="6">
    <location>
        <begin position="36"/>
        <end position="65"/>
    </location>
</feature>
<keyword evidence="2" id="KW-0813">Transport</keyword>
<reference evidence="7 8" key="1">
    <citation type="submission" date="2020-04" db="EMBL/GenBank/DDBJ databases">
        <title>Flammeovirgaceae bacterium KN852 isolated from deep sea.</title>
        <authorList>
            <person name="Zhang D.-C."/>
        </authorList>
    </citation>
    <scope>NUCLEOTIDE SEQUENCE [LARGE SCALE GENOMIC DNA]</scope>
    <source>
        <strain evidence="7 8">KN852</strain>
    </source>
</reference>
<evidence type="ECO:0000256" key="2">
    <source>
        <dbReference type="ARBA" id="ARBA00022448"/>
    </source>
</evidence>
<dbReference type="GO" id="GO:0015141">
    <property type="term" value="F:succinate transmembrane transporter activity"/>
    <property type="evidence" value="ECO:0007669"/>
    <property type="project" value="UniProtKB-ARBA"/>
</dbReference>
<protein>
    <submittedName>
        <fullName evidence="7">SLC13/DASS family transporter</fullName>
    </submittedName>
</protein>
<feature type="transmembrane region" description="Helical" evidence="6">
    <location>
        <begin position="212"/>
        <end position="235"/>
    </location>
</feature>
<keyword evidence="4 6" id="KW-1133">Transmembrane helix</keyword>
<dbReference type="InterPro" id="IPR001898">
    <property type="entry name" value="SLC13A/DASS"/>
</dbReference>
<sequence>MYTKLFGRVAGPLLFVLIYFFLPLEGLSAEGRATLACAAWVACWWMTEAIPIAVTALIPIIIFPLSGAATINTITEAYGHPFIFLFVGGFLIGKTIERWNLHKRIALNIINLIGGNVALIILGFMIATAFLSMWISNTATSVMMLPIGLAVVHQVSGSTEFSKEQHKYFSKALMISIAYAASIGGIATLIGTPPNLVLAGIMEETFNIEITFSQWVVIGLPFSIFLLFICWQYLIRVAFPVRGLSLPGGRSAIAVELRSLGKITYEEKMVSIVFGLTAFCWVTKSILLEKIFPEINDTIIGVTGAVLLFLIPSKARKGHLITWEEGVKLPWGVLLLYGGGLSIAASFQTSGLAEWIGNQMTIIDGVSIFLMVLIIVLIVNFMTELTSNLATTAMLLPILASMAVALQVNPYLFMVGATIAASCAFMLPVATPPNAVVFGSGKLEIKDMIRTGFWMNLISVLFLTLIIYYILPLVWDFDVFENIL</sequence>
<accession>A0A848ISY6</accession>
<feature type="transmembrane region" description="Helical" evidence="6">
    <location>
        <begin position="269"/>
        <end position="287"/>
    </location>
</feature>
<dbReference type="RefSeq" id="WP_169678193.1">
    <property type="nucleotide sequence ID" value="NZ_JABBNU010000002.1"/>
</dbReference>
<evidence type="ECO:0000256" key="6">
    <source>
        <dbReference type="SAM" id="Phobius"/>
    </source>
</evidence>
<proteinExistence type="predicted"/>
<feature type="transmembrane region" description="Helical" evidence="6">
    <location>
        <begin position="412"/>
        <end position="431"/>
    </location>
</feature>
<evidence type="ECO:0000256" key="1">
    <source>
        <dbReference type="ARBA" id="ARBA00004141"/>
    </source>
</evidence>
<keyword evidence="5 6" id="KW-0472">Membrane</keyword>
<comment type="subcellular location">
    <subcellularLocation>
        <location evidence="1">Membrane</location>
        <topology evidence="1">Multi-pass membrane protein</topology>
    </subcellularLocation>
</comment>
<keyword evidence="8" id="KW-1185">Reference proteome</keyword>
<feature type="transmembrane region" description="Helical" evidence="6">
    <location>
        <begin position="327"/>
        <end position="348"/>
    </location>
</feature>
<evidence type="ECO:0000313" key="8">
    <source>
        <dbReference type="Proteomes" id="UP000559010"/>
    </source>
</evidence>